<feature type="signal peptide" evidence="1">
    <location>
        <begin position="1"/>
        <end position="20"/>
    </location>
</feature>
<evidence type="ECO:0000313" key="3">
    <source>
        <dbReference type="Proteomes" id="UP001150942"/>
    </source>
</evidence>
<feature type="chain" id="PRO_5040970811" evidence="1">
    <location>
        <begin position="21"/>
        <end position="117"/>
    </location>
</feature>
<evidence type="ECO:0000313" key="2">
    <source>
        <dbReference type="EMBL" id="KAJ5181461.1"/>
    </source>
</evidence>
<proteinExistence type="predicted"/>
<organism evidence="2 3">
    <name type="scientific">Penicillium cf. viridicatum</name>
    <dbReference type="NCBI Taxonomy" id="2972119"/>
    <lineage>
        <taxon>Eukaryota</taxon>
        <taxon>Fungi</taxon>
        <taxon>Dikarya</taxon>
        <taxon>Ascomycota</taxon>
        <taxon>Pezizomycotina</taxon>
        <taxon>Eurotiomycetes</taxon>
        <taxon>Eurotiomycetidae</taxon>
        <taxon>Eurotiales</taxon>
        <taxon>Aspergillaceae</taxon>
        <taxon>Penicillium</taxon>
    </lineage>
</organism>
<reference evidence="2" key="2">
    <citation type="journal article" date="2023" name="IMA Fungus">
        <title>Comparative genomic study of the Penicillium genus elucidates a diverse pangenome and 15 lateral gene transfer events.</title>
        <authorList>
            <person name="Petersen C."/>
            <person name="Sorensen T."/>
            <person name="Nielsen M.R."/>
            <person name="Sondergaard T.E."/>
            <person name="Sorensen J.L."/>
            <person name="Fitzpatrick D.A."/>
            <person name="Frisvad J.C."/>
            <person name="Nielsen K.L."/>
        </authorList>
    </citation>
    <scope>NUCLEOTIDE SEQUENCE</scope>
    <source>
        <strain evidence="2">IBT 20477</strain>
    </source>
</reference>
<dbReference type="EMBL" id="JAPQKQ010000009">
    <property type="protein sequence ID" value="KAJ5181461.1"/>
    <property type="molecule type" value="Genomic_DNA"/>
</dbReference>
<dbReference type="AlphaFoldDB" id="A0A9W9IQC1"/>
<accession>A0A9W9IQC1</accession>
<keyword evidence="3" id="KW-1185">Reference proteome</keyword>
<dbReference type="OrthoDB" id="4314774at2759"/>
<name>A0A9W9IQC1_9EURO</name>
<protein>
    <submittedName>
        <fullName evidence="2">Uncharacterized protein</fullName>
    </submittedName>
</protein>
<dbReference type="Proteomes" id="UP001150942">
    <property type="component" value="Unassembled WGS sequence"/>
</dbReference>
<keyword evidence="1" id="KW-0732">Signal</keyword>
<comment type="caution">
    <text evidence="2">The sequence shown here is derived from an EMBL/GenBank/DDBJ whole genome shotgun (WGS) entry which is preliminary data.</text>
</comment>
<evidence type="ECO:0000256" key="1">
    <source>
        <dbReference type="SAM" id="SignalP"/>
    </source>
</evidence>
<gene>
    <name evidence="2" type="ORF">N7449_011608</name>
</gene>
<reference evidence="2" key="1">
    <citation type="submission" date="2022-11" db="EMBL/GenBank/DDBJ databases">
        <authorList>
            <person name="Petersen C."/>
        </authorList>
    </citation>
    <scope>NUCLEOTIDE SEQUENCE</scope>
    <source>
        <strain evidence="2">IBT 20477</strain>
    </source>
</reference>
<sequence>MKFSLPFCLALVTYITPALADAVGAEVIIEYTDEGEYPLDIIPDIGCYDTGNPTTRVRSIDVSQLGDERPKCIFYTEPGCQGDDWTIEVPMTSGDRKKTQRFSKPFYVASLECVNAE</sequence>